<keyword evidence="1 3" id="KW-0963">Cytoplasm</keyword>
<feature type="region of interest" description="Disordered" evidence="4">
    <location>
        <begin position="133"/>
        <end position="160"/>
    </location>
</feature>
<comment type="function">
    <text evidence="3">Required for rescue of stalled ribosomes mediated by trans-translation. Binds to transfer-messenger RNA (tmRNA), required for stable association of tmRNA with ribosomes. tmRNA and SmpB together mimic tRNA shape, replacing the anticodon stem-loop with SmpB. tmRNA is encoded by the ssrA gene; the 2 termini fold to resemble tRNA(Ala) and it encodes a 'tag peptide', a short internal open reading frame. During trans-translation Ala-aminoacylated tmRNA acts like a tRNA, entering the A-site of stalled ribosomes, displacing the stalled mRNA. The ribosome then switches to translate the ORF on the tmRNA; the nascent peptide is terminated with the 'tag peptide' encoded by the tmRNA and targeted for degradation. The ribosome is freed to recommence translation, which seems to be the essential function of trans-translation.</text>
</comment>
<dbReference type="Proteomes" id="UP000001505">
    <property type="component" value="Chromosome"/>
</dbReference>
<dbReference type="CDD" id="cd09294">
    <property type="entry name" value="SmpB"/>
    <property type="match status" value="1"/>
</dbReference>
<dbReference type="Pfam" id="PF01668">
    <property type="entry name" value="SmpB"/>
    <property type="match status" value="1"/>
</dbReference>
<gene>
    <name evidence="3 5" type="primary">smpB</name>
    <name evidence="5" type="ordered locus">wcw_1181</name>
</gene>
<dbReference type="PANTHER" id="PTHR30308">
    <property type="entry name" value="TMRNA-BINDING COMPONENT OF TRANS-TRANSLATION TAGGING COMPLEX"/>
    <property type="match status" value="1"/>
</dbReference>
<keyword evidence="2 3" id="KW-0694">RNA-binding</keyword>
<reference evidence="5 6" key="1">
    <citation type="journal article" date="2010" name="PLoS ONE">
        <title>The Waddlia genome: a window into chlamydial biology.</title>
        <authorList>
            <person name="Bertelli C."/>
            <person name="Collyn F."/>
            <person name="Croxatto A."/>
            <person name="Ruckert C."/>
            <person name="Polkinghorne A."/>
            <person name="Kebbi-Beghdadi C."/>
            <person name="Goesmann A."/>
            <person name="Vaughan L."/>
            <person name="Greub G."/>
        </authorList>
    </citation>
    <scope>NUCLEOTIDE SEQUENCE [LARGE SCALE GENOMIC DNA]</scope>
    <source>
        <strain evidence="6">ATCC VR-1470 / WSU 86-1044</strain>
    </source>
</reference>
<dbReference type="Gene3D" id="2.40.280.10">
    <property type="match status" value="1"/>
</dbReference>
<dbReference type="PANTHER" id="PTHR30308:SF2">
    <property type="entry name" value="SSRA-BINDING PROTEIN"/>
    <property type="match status" value="1"/>
</dbReference>
<dbReference type="EMBL" id="CP001928">
    <property type="protein sequence ID" value="ADI38538.1"/>
    <property type="molecule type" value="Genomic_DNA"/>
</dbReference>
<dbReference type="HOGENOM" id="CLU_108953_0_0_0"/>
<evidence type="ECO:0000313" key="6">
    <source>
        <dbReference type="Proteomes" id="UP000001505"/>
    </source>
</evidence>
<comment type="subcellular location">
    <subcellularLocation>
        <location evidence="3">Cytoplasm</location>
    </subcellularLocation>
    <text evidence="3">The tmRNA-SmpB complex associates with stalled 70S ribosomes.</text>
</comment>
<evidence type="ECO:0000256" key="4">
    <source>
        <dbReference type="SAM" id="MobiDB-lite"/>
    </source>
</evidence>
<dbReference type="HAMAP" id="MF_00023">
    <property type="entry name" value="SmpB"/>
    <property type="match status" value="1"/>
</dbReference>
<dbReference type="GO" id="GO:0070929">
    <property type="term" value="P:trans-translation"/>
    <property type="evidence" value="ECO:0007669"/>
    <property type="project" value="UniProtKB-UniRule"/>
</dbReference>
<dbReference type="GO" id="GO:0070930">
    <property type="term" value="P:trans-translation-dependent protein tagging"/>
    <property type="evidence" value="ECO:0007669"/>
    <property type="project" value="TreeGrafter"/>
</dbReference>
<proteinExistence type="inferred from homology"/>
<evidence type="ECO:0000256" key="2">
    <source>
        <dbReference type="ARBA" id="ARBA00022884"/>
    </source>
</evidence>
<dbReference type="GO" id="GO:0003723">
    <property type="term" value="F:RNA binding"/>
    <property type="evidence" value="ECO:0007669"/>
    <property type="project" value="UniProtKB-UniRule"/>
</dbReference>
<keyword evidence="6" id="KW-1185">Reference proteome</keyword>
<dbReference type="PROSITE" id="PS01317">
    <property type="entry name" value="SSRP"/>
    <property type="match status" value="1"/>
</dbReference>
<dbReference type="NCBIfam" id="NF003843">
    <property type="entry name" value="PRK05422.1"/>
    <property type="match status" value="1"/>
</dbReference>
<accession>D6YWM7</accession>
<dbReference type="InterPro" id="IPR000037">
    <property type="entry name" value="SsrA-bd_prot"/>
</dbReference>
<sequence length="160" mass="18203">MMFAMGKKSSSSELVSNRKARHSYEILDTYEAGIALTGTEVKSLRDNGGSLQEAYIRVKGGELWLLKCHIAPWKYGNIHNHEETRERKLLMHKKEIQRLKAATQEKGLTIVPLALYLKNGKIKVSLAAAKGKTGLDKRKSLKEKDEKRRMQQAMKRDVSH</sequence>
<dbReference type="KEGG" id="wch:wcw_1181"/>
<evidence type="ECO:0000313" key="5">
    <source>
        <dbReference type="EMBL" id="ADI38538.1"/>
    </source>
</evidence>
<name>D6YWM7_WADCW</name>
<evidence type="ECO:0000256" key="3">
    <source>
        <dbReference type="HAMAP-Rule" id="MF_00023"/>
    </source>
</evidence>
<dbReference type="AlphaFoldDB" id="D6YWM7"/>
<dbReference type="STRING" id="716544.wcw_1181"/>
<dbReference type="InterPro" id="IPR023620">
    <property type="entry name" value="SmpB"/>
</dbReference>
<protein>
    <recommendedName>
        <fullName evidence="3">SsrA-binding protein</fullName>
    </recommendedName>
    <alternativeName>
        <fullName evidence="3">Small protein B</fullName>
    </alternativeName>
</protein>
<dbReference type="GO" id="GO:0005829">
    <property type="term" value="C:cytosol"/>
    <property type="evidence" value="ECO:0007669"/>
    <property type="project" value="TreeGrafter"/>
</dbReference>
<comment type="similarity">
    <text evidence="3">Belongs to the SmpB family.</text>
</comment>
<dbReference type="NCBIfam" id="TIGR00086">
    <property type="entry name" value="smpB"/>
    <property type="match status" value="1"/>
</dbReference>
<organism evidence="5 6">
    <name type="scientific">Waddlia chondrophila (strain ATCC VR-1470 / WSU 86-1044)</name>
    <dbReference type="NCBI Taxonomy" id="716544"/>
    <lineage>
        <taxon>Bacteria</taxon>
        <taxon>Pseudomonadati</taxon>
        <taxon>Chlamydiota</taxon>
        <taxon>Chlamydiia</taxon>
        <taxon>Parachlamydiales</taxon>
        <taxon>Waddliaceae</taxon>
        <taxon>Waddlia</taxon>
    </lineage>
</organism>
<dbReference type="SUPFAM" id="SSF74982">
    <property type="entry name" value="Small protein B (SmpB)"/>
    <property type="match status" value="1"/>
</dbReference>
<dbReference type="eggNOG" id="COG0691">
    <property type="taxonomic scope" value="Bacteria"/>
</dbReference>
<dbReference type="InterPro" id="IPR020081">
    <property type="entry name" value="SsrA-bd_prot_CS"/>
</dbReference>
<evidence type="ECO:0000256" key="1">
    <source>
        <dbReference type="ARBA" id="ARBA00022490"/>
    </source>
</evidence>